<evidence type="ECO:0000313" key="3">
    <source>
        <dbReference type="Proteomes" id="UP000229247"/>
    </source>
</evidence>
<evidence type="ECO:0000259" key="1">
    <source>
        <dbReference type="Pfam" id="PF26593"/>
    </source>
</evidence>
<accession>A0A2M7D6W9</accession>
<dbReference type="InterPro" id="IPR058596">
    <property type="entry name" value="TraC-like_dom"/>
</dbReference>
<sequence length="209" mass="23833">MALAPVQQKIDIKDIQEGVIILKDDNLRAVLMTTSTNFALKSTEEQDALVMKYQSMLNSLDFPIQILVTSRQLDISSYLDLLEQKKKEQDNELLKVQIIEYEDFVKNLIEASNIMSQTFFVVVPLSRVEKKEGGIVAKLGLFKKGVKDQTDKNFDELKTQLWQRVEYVASGPNGIGIKAAPLNTQEITELFYHLYNMGLKEKPTFTPKE</sequence>
<comment type="caution">
    <text evidence="2">The sequence shown here is derived from an EMBL/GenBank/DDBJ whole genome shotgun (WGS) entry which is preliminary data.</text>
</comment>
<protein>
    <recommendedName>
        <fullName evidence="1">TraC-like domain-containing protein</fullName>
    </recommendedName>
</protein>
<proteinExistence type="predicted"/>
<feature type="domain" description="TraC-like" evidence="1">
    <location>
        <begin position="18"/>
        <end position="195"/>
    </location>
</feature>
<name>A0A2M7D6W9_9BACT</name>
<gene>
    <name evidence="2" type="ORF">COS30_00330</name>
</gene>
<organism evidence="2 3">
    <name type="scientific">Candidatus Portnoybacteria bacterium CG02_land_8_20_14_3_00_45_8</name>
    <dbReference type="NCBI Taxonomy" id="1974807"/>
    <lineage>
        <taxon>Bacteria</taxon>
        <taxon>Candidatus Portnoyibacteriota</taxon>
    </lineage>
</organism>
<dbReference type="Pfam" id="PF26593">
    <property type="entry name" value="TraC-like"/>
    <property type="match status" value="1"/>
</dbReference>
<dbReference type="Proteomes" id="UP000229247">
    <property type="component" value="Unassembled WGS sequence"/>
</dbReference>
<reference evidence="3" key="1">
    <citation type="submission" date="2017-09" db="EMBL/GenBank/DDBJ databases">
        <title>Depth-based differentiation of microbial function through sediment-hosted aquifers and enrichment of novel symbionts in the deep terrestrial subsurface.</title>
        <authorList>
            <person name="Probst A.J."/>
            <person name="Ladd B."/>
            <person name="Jarett J.K."/>
            <person name="Geller-Mcgrath D.E."/>
            <person name="Sieber C.M.K."/>
            <person name="Emerson J.B."/>
            <person name="Anantharaman K."/>
            <person name="Thomas B.C."/>
            <person name="Malmstrom R."/>
            <person name="Stieglmeier M."/>
            <person name="Klingl A."/>
            <person name="Woyke T."/>
            <person name="Ryan C.M."/>
            <person name="Banfield J.F."/>
        </authorList>
    </citation>
    <scope>NUCLEOTIDE SEQUENCE [LARGE SCALE GENOMIC DNA]</scope>
</reference>
<dbReference type="EMBL" id="PEUE01000007">
    <property type="protein sequence ID" value="PIV38765.1"/>
    <property type="molecule type" value="Genomic_DNA"/>
</dbReference>
<dbReference type="AlphaFoldDB" id="A0A2M7D6W9"/>
<evidence type="ECO:0000313" key="2">
    <source>
        <dbReference type="EMBL" id="PIV38765.1"/>
    </source>
</evidence>